<name>A0A4U5LPC9_STECR</name>
<proteinExistence type="predicted"/>
<reference evidence="1 2" key="1">
    <citation type="journal article" date="2015" name="Genome Biol.">
        <title>Comparative genomics of Steinernema reveals deeply conserved gene regulatory networks.</title>
        <authorList>
            <person name="Dillman A.R."/>
            <person name="Macchietto M."/>
            <person name="Porter C.F."/>
            <person name="Rogers A."/>
            <person name="Williams B."/>
            <person name="Antoshechkin I."/>
            <person name="Lee M.M."/>
            <person name="Goodwin Z."/>
            <person name="Lu X."/>
            <person name="Lewis E.E."/>
            <person name="Goodrich-Blair H."/>
            <person name="Stock S.P."/>
            <person name="Adams B.J."/>
            <person name="Sternberg P.W."/>
            <person name="Mortazavi A."/>
        </authorList>
    </citation>
    <scope>NUCLEOTIDE SEQUENCE [LARGE SCALE GENOMIC DNA]</scope>
    <source>
        <strain evidence="1 2">ALL</strain>
    </source>
</reference>
<dbReference type="Proteomes" id="UP000298663">
    <property type="component" value="Unassembled WGS sequence"/>
</dbReference>
<keyword evidence="2" id="KW-1185">Reference proteome</keyword>
<protein>
    <submittedName>
        <fullName evidence="1">Uncharacterized protein</fullName>
    </submittedName>
</protein>
<dbReference type="AlphaFoldDB" id="A0A4U5LPC9"/>
<dbReference type="EMBL" id="AZBU02000014">
    <property type="protein sequence ID" value="TKR57759.1"/>
    <property type="molecule type" value="Genomic_DNA"/>
</dbReference>
<evidence type="ECO:0000313" key="1">
    <source>
        <dbReference type="EMBL" id="TKR57759.1"/>
    </source>
</evidence>
<sequence length="73" mass="8299">MEACLEIVERAIFKALKLSTKRALRTLLGGFATSFLRFCLNATSSSKDRTFQLDVALPRKETLRRLCRFATLC</sequence>
<gene>
    <name evidence="1" type="ORF">L596_030417</name>
</gene>
<organism evidence="1 2">
    <name type="scientific">Steinernema carpocapsae</name>
    <name type="common">Entomopathogenic nematode</name>
    <dbReference type="NCBI Taxonomy" id="34508"/>
    <lineage>
        <taxon>Eukaryota</taxon>
        <taxon>Metazoa</taxon>
        <taxon>Ecdysozoa</taxon>
        <taxon>Nematoda</taxon>
        <taxon>Chromadorea</taxon>
        <taxon>Rhabditida</taxon>
        <taxon>Tylenchina</taxon>
        <taxon>Panagrolaimomorpha</taxon>
        <taxon>Strongyloidoidea</taxon>
        <taxon>Steinernematidae</taxon>
        <taxon>Steinernema</taxon>
    </lineage>
</organism>
<accession>A0A4U5LPC9</accession>
<evidence type="ECO:0000313" key="2">
    <source>
        <dbReference type="Proteomes" id="UP000298663"/>
    </source>
</evidence>
<reference evidence="1 2" key="2">
    <citation type="journal article" date="2019" name="G3 (Bethesda)">
        <title>Hybrid Assembly of the Genome of the Entomopathogenic Nematode Steinernema carpocapsae Identifies the X-Chromosome.</title>
        <authorList>
            <person name="Serra L."/>
            <person name="Macchietto M."/>
            <person name="Macias-Munoz A."/>
            <person name="McGill C.J."/>
            <person name="Rodriguez I.M."/>
            <person name="Rodriguez B."/>
            <person name="Murad R."/>
            <person name="Mortazavi A."/>
        </authorList>
    </citation>
    <scope>NUCLEOTIDE SEQUENCE [LARGE SCALE GENOMIC DNA]</scope>
    <source>
        <strain evidence="1 2">ALL</strain>
    </source>
</reference>
<comment type="caution">
    <text evidence="1">The sequence shown here is derived from an EMBL/GenBank/DDBJ whole genome shotgun (WGS) entry which is preliminary data.</text>
</comment>